<evidence type="ECO:0000256" key="1">
    <source>
        <dbReference type="ARBA" id="ARBA00005291"/>
    </source>
</evidence>
<dbReference type="SUPFAM" id="SSF54909">
    <property type="entry name" value="Dimeric alpha+beta barrel"/>
    <property type="match status" value="1"/>
</dbReference>
<sequence>MLYDVREYTCRPNTLKQQLALYQEHGFAVQSRHLGPPLCFLAPDVGPVNTYLHIWVYADAADRERKRAALAADPDWHAYQAASAAAGNLVSQENRLMTDAPFMRPATPG</sequence>
<dbReference type="RefSeq" id="WP_184264150.1">
    <property type="nucleotide sequence ID" value="NZ_JACIIX010000010.1"/>
</dbReference>
<protein>
    <recommendedName>
        <fullName evidence="2">NIPSNAP domain-containing protein</fullName>
    </recommendedName>
</protein>
<keyword evidence="4" id="KW-1185">Reference proteome</keyword>
<evidence type="ECO:0000313" key="3">
    <source>
        <dbReference type="EMBL" id="MBB6211342.1"/>
    </source>
</evidence>
<dbReference type="EMBL" id="JACIIX010000010">
    <property type="protein sequence ID" value="MBB6211342.1"/>
    <property type="molecule type" value="Genomic_DNA"/>
</dbReference>
<dbReference type="InterPro" id="IPR051557">
    <property type="entry name" value="NipSnap_domain"/>
</dbReference>
<dbReference type="InterPro" id="IPR012577">
    <property type="entry name" value="NIPSNAP"/>
</dbReference>
<gene>
    <name evidence="3" type="ORF">FHS48_002779</name>
</gene>
<comment type="caution">
    <text evidence="3">The sequence shown here is derived from an EMBL/GenBank/DDBJ whole genome shotgun (WGS) entry which is preliminary data.</text>
</comment>
<organism evidence="3 4">
    <name type="scientific">Novispirillum itersonii</name>
    <name type="common">Aquaspirillum itersonii</name>
    <dbReference type="NCBI Taxonomy" id="189"/>
    <lineage>
        <taxon>Bacteria</taxon>
        <taxon>Pseudomonadati</taxon>
        <taxon>Pseudomonadota</taxon>
        <taxon>Alphaproteobacteria</taxon>
        <taxon>Rhodospirillales</taxon>
        <taxon>Novispirillaceae</taxon>
        <taxon>Novispirillum</taxon>
    </lineage>
</organism>
<comment type="similarity">
    <text evidence="1">Belongs to the NipSnap family.</text>
</comment>
<dbReference type="PANTHER" id="PTHR21017:SF17">
    <property type="entry name" value="PROTEIN NIPSNAP"/>
    <property type="match status" value="1"/>
</dbReference>
<evidence type="ECO:0000259" key="2">
    <source>
        <dbReference type="Pfam" id="PF07978"/>
    </source>
</evidence>
<dbReference type="InterPro" id="IPR011008">
    <property type="entry name" value="Dimeric_a/b-barrel"/>
</dbReference>
<dbReference type="PANTHER" id="PTHR21017">
    <property type="entry name" value="NIPSNAP-RELATED"/>
    <property type="match status" value="1"/>
</dbReference>
<dbReference type="Proteomes" id="UP000544872">
    <property type="component" value="Unassembled WGS sequence"/>
</dbReference>
<feature type="domain" description="NIPSNAP" evidence="2">
    <location>
        <begin position="3"/>
        <end position="102"/>
    </location>
</feature>
<proteinExistence type="inferred from homology"/>
<accession>A0A7W9ZH29</accession>
<dbReference type="Gene3D" id="3.30.70.100">
    <property type="match status" value="1"/>
</dbReference>
<name>A0A7W9ZH29_NOVIT</name>
<dbReference type="AlphaFoldDB" id="A0A7W9ZH29"/>
<reference evidence="3 4" key="1">
    <citation type="submission" date="2020-08" db="EMBL/GenBank/DDBJ databases">
        <title>Genomic Encyclopedia of Type Strains, Phase IV (KMG-IV): sequencing the most valuable type-strain genomes for metagenomic binning, comparative biology and taxonomic classification.</title>
        <authorList>
            <person name="Goeker M."/>
        </authorList>
    </citation>
    <scope>NUCLEOTIDE SEQUENCE [LARGE SCALE GENOMIC DNA]</scope>
    <source>
        <strain evidence="3 4">DSM 11590</strain>
    </source>
</reference>
<evidence type="ECO:0000313" key="4">
    <source>
        <dbReference type="Proteomes" id="UP000544872"/>
    </source>
</evidence>
<dbReference type="Pfam" id="PF07978">
    <property type="entry name" value="NIPSNAP"/>
    <property type="match status" value="1"/>
</dbReference>